<keyword evidence="1" id="KW-1133">Transmembrane helix</keyword>
<dbReference type="PANTHER" id="PTHR36832:SF2">
    <property type="entry name" value="INTEGRAL MEMBRANE PROTEIN"/>
    <property type="match status" value="1"/>
</dbReference>
<dbReference type="RefSeq" id="WP_231955247.1">
    <property type="nucleotide sequence ID" value="NZ_CACRYJ010000030.1"/>
</dbReference>
<accession>A0A7M4DJ94</accession>
<evidence type="ECO:0008006" key="4">
    <source>
        <dbReference type="Google" id="ProtNLM"/>
    </source>
</evidence>
<feature type="transmembrane region" description="Helical" evidence="1">
    <location>
        <begin position="178"/>
        <end position="197"/>
    </location>
</feature>
<evidence type="ECO:0000256" key="1">
    <source>
        <dbReference type="SAM" id="Phobius"/>
    </source>
</evidence>
<dbReference type="AlphaFoldDB" id="A0A7M4DJ94"/>
<dbReference type="Proteomes" id="UP000419743">
    <property type="component" value="Unassembled WGS sequence"/>
</dbReference>
<name>A0A7M4DJ94_9MICO</name>
<evidence type="ECO:0000313" key="3">
    <source>
        <dbReference type="Proteomes" id="UP000419743"/>
    </source>
</evidence>
<keyword evidence="1" id="KW-0472">Membrane</keyword>
<dbReference type="EMBL" id="CACRYJ010000030">
    <property type="protein sequence ID" value="VZO37096.1"/>
    <property type="molecule type" value="Genomic_DNA"/>
</dbReference>
<protein>
    <recommendedName>
        <fullName evidence="4">ABC transporter permease</fullName>
    </recommendedName>
</protein>
<sequence length="264" mass="27683">MSALAVYAGLGWRRWSAYRTAAAAGAFTNTVFGLIKAAITMGAIGAAGGMLAGYDALTGATYAWLAQALIGPVNVFTWSELAERIRSGDIAIDLARPIDPQAGYLAADLGRAAFQLVPRGAPPLVVGALVTGLALPGQVLPYLLGLVSVTLAVVVSFACRWLVNLAAFWLLDLRGVMTLYLVASNLLCGLVVPVHWFPPWLAAVAAWTPFPAMLQHPIDIIMGRAAGPEALVLLGEQVAWTLGLLVVGRAVFEIGVRRVVVQGG</sequence>
<feature type="transmembrane region" description="Helical" evidence="1">
    <location>
        <begin position="238"/>
        <end position="256"/>
    </location>
</feature>
<comment type="caution">
    <text evidence="2">The sequence shown here is derived from an EMBL/GenBank/DDBJ whole genome shotgun (WGS) entry which is preliminary data.</text>
</comment>
<organism evidence="2 3">
    <name type="scientific">Occultella aeris</name>
    <dbReference type="NCBI Taxonomy" id="2761496"/>
    <lineage>
        <taxon>Bacteria</taxon>
        <taxon>Bacillati</taxon>
        <taxon>Actinomycetota</taxon>
        <taxon>Actinomycetes</taxon>
        <taxon>Micrococcales</taxon>
        <taxon>Ruaniaceae</taxon>
        <taxon>Occultella</taxon>
    </lineage>
</organism>
<dbReference type="PANTHER" id="PTHR36832">
    <property type="entry name" value="SLR1174 PROTEIN-RELATED"/>
    <property type="match status" value="1"/>
</dbReference>
<feature type="transmembrane region" description="Helical" evidence="1">
    <location>
        <begin position="150"/>
        <end position="171"/>
    </location>
</feature>
<gene>
    <name evidence="2" type="ORF">HALOF300_02201</name>
</gene>
<keyword evidence="1" id="KW-0812">Transmembrane</keyword>
<dbReference type="InterPro" id="IPR010390">
    <property type="entry name" value="ABC-2_transporter-like"/>
</dbReference>
<proteinExistence type="predicted"/>
<keyword evidence="3" id="KW-1185">Reference proteome</keyword>
<reference evidence="2 3" key="1">
    <citation type="submission" date="2019-11" db="EMBL/GenBank/DDBJ databases">
        <authorList>
            <person name="Criscuolo A."/>
        </authorList>
    </citation>
    <scope>NUCLEOTIDE SEQUENCE [LARGE SCALE GENOMIC DNA]</scope>
    <source>
        <strain evidence="2">CIP111667</strain>
    </source>
</reference>
<dbReference type="Pfam" id="PF06182">
    <property type="entry name" value="ABC2_membrane_6"/>
    <property type="match status" value="1"/>
</dbReference>
<evidence type="ECO:0000313" key="2">
    <source>
        <dbReference type="EMBL" id="VZO37096.1"/>
    </source>
</evidence>